<name>A0A654M4I7_9ARCH</name>
<dbReference type="EMBL" id="CP012850">
    <property type="protein sequence ID" value="ALI37596.1"/>
    <property type="molecule type" value="Genomic_DNA"/>
</dbReference>
<dbReference type="AlphaFoldDB" id="A0A654M4I7"/>
<accession>A0A654M4I7</accession>
<gene>
    <name evidence="1" type="ORF">NMY3_03413</name>
</gene>
<organism evidence="1 2">
    <name type="scientific">Candidatus Nitrosocosmicus oleophilus</name>
    <dbReference type="NCBI Taxonomy" id="1353260"/>
    <lineage>
        <taxon>Archaea</taxon>
        <taxon>Nitrososphaerota</taxon>
        <taxon>Nitrososphaeria</taxon>
        <taxon>Nitrososphaerales</taxon>
        <taxon>Nitrososphaeraceae</taxon>
        <taxon>Candidatus Nitrosocosmicus</taxon>
    </lineage>
</organism>
<dbReference type="RefSeq" id="WP_196816642.1">
    <property type="nucleotide sequence ID" value="NZ_CP012850.1"/>
</dbReference>
<dbReference type="GeneID" id="60423256"/>
<dbReference type="KEGG" id="taa:NMY3_03413"/>
<dbReference type="OrthoDB" id="7605at2157"/>
<protein>
    <submittedName>
        <fullName evidence="1">Uncharacterized protein</fullName>
    </submittedName>
</protein>
<dbReference type="Proteomes" id="UP000058925">
    <property type="component" value="Chromosome"/>
</dbReference>
<evidence type="ECO:0000313" key="2">
    <source>
        <dbReference type="Proteomes" id="UP000058925"/>
    </source>
</evidence>
<keyword evidence="2" id="KW-1185">Reference proteome</keyword>
<sequence>MNNANCDPRNRAYKNGKTFEDCKAEARDLVTKLSGEIHDNEEISWKHILEIVDHDEIVYKLTLKYFREMGYDIGNYTKPRVLKYTG</sequence>
<reference evidence="2" key="1">
    <citation type="submission" date="2015-10" db="EMBL/GenBank/DDBJ databases">
        <title>Niche specialization of a soil ammonia-oxidizing archaeon, Candidatus Nitrosocosmicus oleophilus.</title>
        <authorList>
            <person name="Jung M.-Y."/>
            <person name="Rhee S.-K."/>
        </authorList>
    </citation>
    <scope>NUCLEOTIDE SEQUENCE [LARGE SCALE GENOMIC DNA]</scope>
    <source>
        <strain evidence="2">MY3</strain>
    </source>
</reference>
<evidence type="ECO:0000313" key="1">
    <source>
        <dbReference type="EMBL" id="ALI37596.1"/>
    </source>
</evidence>
<proteinExistence type="predicted"/>